<keyword evidence="2" id="KW-0808">Transferase</keyword>
<dbReference type="InterPro" id="IPR011004">
    <property type="entry name" value="Trimer_LpxA-like_sf"/>
</dbReference>
<dbReference type="EMBL" id="HG938356">
    <property type="protein sequence ID" value="CDN57410.1"/>
    <property type="molecule type" value="Genomic_DNA"/>
</dbReference>
<keyword evidence="5" id="KW-0614">Plasmid</keyword>
<dbReference type="Pfam" id="PF00132">
    <property type="entry name" value="Hexapep"/>
    <property type="match status" value="1"/>
</dbReference>
<dbReference type="GO" id="GO:0016746">
    <property type="term" value="F:acyltransferase activity"/>
    <property type="evidence" value="ECO:0007669"/>
    <property type="project" value="UniProtKB-KW"/>
</dbReference>
<reference evidence="6" key="1">
    <citation type="journal article" date="2014" name="BMC Genomics">
        <title>Genome sequencing of two Neorhizobium galegae strains reveals a noeT gene responsible for the unusual acetylation of the nodulation factors.</title>
        <authorList>
            <person name="Osterman J."/>
            <person name="Marsh J."/>
            <person name="Laine P.K."/>
            <person name="Zeng Z."/>
            <person name="Alatalo E."/>
            <person name="Sullivan J.T."/>
            <person name="Young J.P."/>
            <person name="Thomas-Oates J."/>
            <person name="Paulin L."/>
            <person name="Lindstrom K."/>
        </authorList>
    </citation>
    <scope>NUCLEOTIDE SEQUENCE [LARGE SCALE GENOMIC DNA]</scope>
    <source>
        <strain evidence="6">HAMBI 1141</strain>
        <plasmid evidence="6">II</plasmid>
    </source>
</reference>
<name>A0A068TIV3_NEOGA</name>
<dbReference type="AlphaFoldDB" id="A0A068TIV3"/>
<sequence length="222" mass="24978">MFLHDWLSRRNWRKSILSAHKGLSVSKQSRFDKYTSFSEYNVLHKNTILSRTKLGRFTYIAGASISNASIGQFCSIGPETKIGGFGRHPVDWATTHPVFYSTKKQAGVSFVETDYFEEDAEPVEIGNDVWIGANVLIMDGVRIGDGAIIAAGAVVNHDVDPYSIVGGVPAKLIRHRFSSSVIERFLKLRWWDWPEAELRRRAAQLRMPANGESHPLFENKLA</sequence>
<evidence type="ECO:0000256" key="4">
    <source>
        <dbReference type="ARBA" id="ARBA00023315"/>
    </source>
</evidence>
<dbReference type="SUPFAM" id="SSF51161">
    <property type="entry name" value="Trimeric LpxA-like enzymes"/>
    <property type="match status" value="1"/>
</dbReference>
<geneLocation type="plasmid" evidence="6">
    <name>II</name>
</geneLocation>
<dbReference type="HOGENOM" id="CLU_051638_5_0_5"/>
<protein>
    <submittedName>
        <fullName evidence="5">Capsular polysaccharide biosynthesis protein Cap5H</fullName>
    </submittedName>
</protein>
<gene>
    <name evidence="5" type="ORF">RG1141_PA05770</name>
</gene>
<evidence type="ECO:0000256" key="1">
    <source>
        <dbReference type="ARBA" id="ARBA00007274"/>
    </source>
</evidence>
<evidence type="ECO:0000313" key="5">
    <source>
        <dbReference type="EMBL" id="CDN57410.1"/>
    </source>
</evidence>
<keyword evidence="3" id="KW-0677">Repeat</keyword>
<organism evidence="5 6">
    <name type="scientific">Neorhizobium galegae bv. officinalis bv. officinalis str. HAMBI 1141</name>
    <dbReference type="NCBI Taxonomy" id="1028801"/>
    <lineage>
        <taxon>Bacteria</taxon>
        <taxon>Pseudomonadati</taxon>
        <taxon>Pseudomonadota</taxon>
        <taxon>Alphaproteobacteria</taxon>
        <taxon>Hyphomicrobiales</taxon>
        <taxon>Rhizobiaceae</taxon>
        <taxon>Rhizobium/Agrobacterium group</taxon>
        <taxon>Neorhizobium</taxon>
    </lineage>
</organism>
<evidence type="ECO:0000256" key="3">
    <source>
        <dbReference type="ARBA" id="ARBA00022737"/>
    </source>
</evidence>
<comment type="similarity">
    <text evidence="1">Belongs to the transferase hexapeptide repeat family.</text>
</comment>
<evidence type="ECO:0000313" key="6">
    <source>
        <dbReference type="Proteomes" id="UP000028186"/>
    </source>
</evidence>
<dbReference type="InterPro" id="IPR001451">
    <property type="entry name" value="Hexapep"/>
</dbReference>
<dbReference type="InterPro" id="IPR018357">
    <property type="entry name" value="Hexapep_transf_CS"/>
</dbReference>
<dbReference type="CDD" id="cd03349">
    <property type="entry name" value="LbH_XAT"/>
    <property type="match status" value="1"/>
</dbReference>
<dbReference type="PANTHER" id="PTHR43300:SF11">
    <property type="entry name" value="ACETYLTRANSFERASE RV3034C-RELATED"/>
    <property type="match status" value="1"/>
</dbReference>
<evidence type="ECO:0000256" key="2">
    <source>
        <dbReference type="ARBA" id="ARBA00022679"/>
    </source>
</evidence>
<dbReference type="InterPro" id="IPR050179">
    <property type="entry name" value="Trans_hexapeptide_repeat"/>
</dbReference>
<dbReference type="PROSITE" id="PS00101">
    <property type="entry name" value="HEXAPEP_TRANSFERASES"/>
    <property type="match status" value="1"/>
</dbReference>
<proteinExistence type="inferred from homology"/>
<dbReference type="PANTHER" id="PTHR43300">
    <property type="entry name" value="ACETYLTRANSFERASE"/>
    <property type="match status" value="1"/>
</dbReference>
<dbReference type="KEGG" id="ngl:RG1141_PA05770"/>
<dbReference type="eggNOG" id="COG0110">
    <property type="taxonomic scope" value="Bacteria"/>
</dbReference>
<dbReference type="Proteomes" id="UP000028186">
    <property type="component" value="Plasmid pHAMBI1141a"/>
</dbReference>
<dbReference type="Gene3D" id="2.160.10.10">
    <property type="entry name" value="Hexapeptide repeat proteins"/>
    <property type="match status" value="1"/>
</dbReference>
<accession>A0A068TIV3</accession>
<keyword evidence="4" id="KW-0012">Acyltransferase</keyword>